<evidence type="ECO:0000259" key="4">
    <source>
        <dbReference type="Pfam" id="PF23197"/>
    </source>
</evidence>
<accession>A0AAE1N4P6</accession>
<keyword evidence="1" id="KW-0175">Coiled coil</keyword>
<dbReference type="FunFam" id="2.60.40.2700:FF:000001">
    <property type="entry name" value="Transmembrane protein"/>
    <property type="match status" value="1"/>
</dbReference>
<feature type="domain" description="AIR9-like A9" evidence="4">
    <location>
        <begin position="249"/>
        <end position="331"/>
    </location>
</feature>
<feature type="region of interest" description="Disordered" evidence="2">
    <location>
        <begin position="153"/>
        <end position="247"/>
    </location>
</feature>
<dbReference type="AlphaFoldDB" id="A0AAE1N4P6"/>
<evidence type="ECO:0000313" key="6">
    <source>
        <dbReference type="Proteomes" id="UP001293593"/>
    </source>
</evidence>
<protein>
    <submittedName>
        <fullName evidence="5">Uncharacterized protein</fullName>
    </submittedName>
</protein>
<feature type="compositionally biased region" description="Basic and acidic residues" evidence="2">
    <location>
        <begin position="207"/>
        <end position="225"/>
    </location>
</feature>
<gene>
    <name evidence="5" type="ORF">QN277_000226</name>
</gene>
<proteinExistence type="predicted"/>
<evidence type="ECO:0000256" key="2">
    <source>
        <dbReference type="SAM" id="MobiDB-lite"/>
    </source>
</evidence>
<evidence type="ECO:0000313" key="5">
    <source>
        <dbReference type="EMBL" id="KAK4283253.1"/>
    </source>
</evidence>
<reference evidence="5" key="1">
    <citation type="submission" date="2023-10" db="EMBL/GenBank/DDBJ databases">
        <title>Chromosome-level genome of the transformable northern wattle, Acacia crassicarpa.</title>
        <authorList>
            <person name="Massaro I."/>
            <person name="Sinha N.R."/>
            <person name="Poethig S."/>
            <person name="Leichty A.R."/>
        </authorList>
    </citation>
    <scope>NUCLEOTIDE SEQUENCE</scope>
    <source>
        <strain evidence="5">Acra3RX</strain>
        <tissue evidence="5">Leaf</tissue>
    </source>
</reference>
<dbReference type="Pfam" id="PF23197">
    <property type="entry name" value="IG_AIR9"/>
    <property type="match status" value="1"/>
</dbReference>
<feature type="domain" description="DUF7046" evidence="3">
    <location>
        <begin position="366"/>
        <end position="463"/>
    </location>
</feature>
<dbReference type="EMBL" id="JAWXYG010000001">
    <property type="protein sequence ID" value="KAK4283253.1"/>
    <property type="molecule type" value="Genomic_DNA"/>
</dbReference>
<dbReference type="InterPro" id="IPR056284">
    <property type="entry name" value="AIR9-like_A9"/>
</dbReference>
<evidence type="ECO:0000259" key="3">
    <source>
        <dbReference type="Pfam" id="PF23080"/>
    </source>
</evidence>
<evidence type="ECO:0000256" key="1">
    <source>
        <dbReference type="SAM" id="Coils"/>
    </source>
</evidence>
<dbReference type="InterPro" id="IPR055474">
    <property type="entry name" value="DUF7046"/>
</dbReference>
<name>A0AAE1N4P6_9FABA</name>
<dbReference type="PANTHER" id="PTHR31149">
    <property type="entry name" value="EXPRESSED PROTEIN"/>
    <property type="match status" value="1"/>
</dbReference>
<dbReference type="PANTHER" id="PTHR31149:SF10">
    <property type="entry name" value="OS05G0100900 PROTEIN"/>
    <property type="match status" value="1"/>
</dbReference>
<organism evidence="5 6">
    <name type="scientific">Acacia crassicarpa</name>
    <name type="common">northern wattle</name>
    <dbReference type="NCBI Taxonomy" id="499986"/>
    <lineage>
        <taxon>Eukaryota</taxon>
        <taxon>Viridiplantae</taxon>
        <taxon>Streptophyta</taxon>
        <taxon>Embryophyta</taxon>
        <taxon>Tracheophyta</taxon>
        <taxon>Spermatophyta</taxon>
        <taxon>Magnoliopsida</taxon>
        <taxon>eudicotyledons</taxon>
        <taxon>Gunneridae</taxon>
        <taxon>Pentapetalae</taxon>
        <taxon>rosids</taxon>
        <taxon>fabids</taxon>
        <taxon>Fabales</taxon>
        <taxon>Fabaceae</taxon>
        <taxon>Caesalpinioideae</taxon>
        <taxon>mimosoid clade</taxon>
        <taxon>Acacieae</taxon>
        <taxon>Acacia</taxon>
    </lineage>
</organism>
<sequence length="467" mass="52332">MAEPEASKSNNSSENQELVAKFHENEREIMQLRKRLADYSIKEAQIRHENDDLQKRIADIHVVFDQQQQNLEDAESKATSYRQQIIEENIHLAYSLQNAEEERLTFMSTLLPLLAQYSLRPPDPDARSVVSNLKVLFKHLQEQLIRNENQERMGVVPQSVSDRDILAGHRSDLVRPDGAANKEEADESRRQRTSENSLYGVPTKTSDTSREPDSGNVVVKDHDGDANPNGRETSSNRTSDADDDPLPALEDLQIFGEAFPGKEILACGYSTNGTSICNFEWIRHFQDGSVNIIDGAMRPNYLVTADDVGTYLSAQVLPLDDRNRKGEPVTVFANDRKKITCDPEMQSCIEKTLRSGRASYEVSLSTGYLDIWEPATLTIKRHGYSIKCSGPSGVAVSEKFSPSIRVVIPYGHVSEFVMICSSGDQLRLRTENDSTDASGSRDTIVLILRNFFQRAGGKRTGKKGIFF</sequence>
<dbReference type="Pfam" id="PF23080">
    <property type="entry name" value="DUF7046"/>
    <property type="match status" value="1"/>
</dbReference>
<keyword evidence="6" id="KW-1185">Reference proteome</keyword>
<dbReference type="Proteomes" id="UP001293593">
    <property type="component" value="Unassembled WGS sequence"/>
</dbReference>
<dbReference type="GO" id="GO:0005886">
    <property type="term" value="C:plasma membrane"/>
    <property type="evidence" value="ECO:0007669"/>
    <property type="project" value="TreeGrafter"/>
</dbReference>
<feature type="coiled-coil region" evidence="1">
    <location>
        <begin position="15"/>
        <end position="84"/>
    </location>
</feature>
<dbReference type="Gene3D" id="2.60.40.2700">
    <property type="match status" value="1"/>
</dbReference>
<comment type="caution">
    <text evidence="5">The sequence shown here is derived from an EMBL/GenBank/DDBJ whole genome shotgun (WGS) entry which is preliminary data.</text>
</comment>
<feature type="compositionally biased region" description="Basic and acidic residues" evidence="2">
    <location>
        <begin position="161"/>
        <end position="193"/>
    </location>
</feature>